<dbReference type="SMART" id="SM00671">
    <property type="entry name" value="SEL1"/>
    <property type="match status" value="6"/>
</dbReference>
<dbReference type="Pfam" id="PF08238">
    <property type="entry name" value="Sel1"/>
    <property type="match status" value="6"/>
</dbReference>
<evidence type="ECO:0000313" key="2">
    <source>
        <dbReference type="EMBL" id="KAF9150500.1"/>
    </source>
</evidence>
<evidence type="ECO:0008006" key="4">
    <source>
        <dbReference type="Google" id="ProtNLM"/>
    </source>
</evidence>
<name>A0A9P5S1J7_9FUNG</name>
<dbReference type="SUPFAM" id="SSF81901">
    <property type="entry name" value="HCP-like"/>
    <property type="match status" value="2"/>
</dbReference>
<sequence length="486" mass="53919">MLQEDDPHSQKNVQAVRSVNKNLPPTFVLPARPDEIFHIDICVNPETKEEFVLWEDILQAFDNAVQVRERTRVVSFLKGPDYRTLEPRRIDVVPNTVLDVIVNTPLTNTEVASPVVQQLGLQLLSNESNVDVKIDSLNVSPTSSAASSAPVIIHTIFSSTTTKARRNPVYGQEETAMDNYWHIDRPLDFSSARGPHGPLDDQTPTTRDLPVFERLDNGGNKLQSSEPQSATTDVPIEMDMAQTSISASQGNKYAQVALGDMYRDGKGVPQNYQAAKDWYLKAADQGHAAAQYSIGVLYDRGYGVFQDHAQAMDWYLKAAYQGLAVSQYNIGILYDNGQGVPQDHVRAMDWYLMAANQGHAFAQSAIGDLYVGDEGVLQDYEHAMDWYLKAANQGSASAQYNIGFLYDRGYGVPQDYAQAMNWYLKAANQGLAISQYSVGLLYYLGEGVPQNHGQARHWYQMAADQGDSSAKSMLQSMKSKDNVLLS</sequence>
<protein>
    <recommendedName>
        <fullName evidence="4">HCP-like protein</fullName>
    </recommendedName>
</protein>
<gene>
    <name evidence="2" type="ORF">BG015_007706</name>
</gene>
<dbReference type="PANTHER" id="PTHR11102">
    <property type="entry name" value="SEL-1-LIKE PROTEIN"/>
    <property type="match status" value="1"/>
</dbReference>
<proteinExistence type="inferred from homology"/>
<dbReference type="InterPro" id="IPR050767">
    <property type="entry name" value="Sel1_AlgK"/>
</dbReference>
<dbReference type="AlphaFoldDB" id="A0A9P5S1J7"/>
<keyword evidence="3" id="KW-1185">Reference proteome</keyword>
<dbReference type="Proteomes" id="UP000748756">
    <property type="component" value="Unassembled WGS sequence"/>
</dbReference>
<evidence type="ECO:0000256" key="1">
    <source>
        <dbReference type="ARBA" id="ARBA00038101"/>
    </source>
</evidence>
<comment type="caution">
    <text evidence="2">The sequence shown here is derived from an EMBL/GenBank/DDBJ whole genome shotgun (WGS) entry which is preliminary data.</text>
</comment>
<reference evidence="2" key="1">
    <citation type="journal article" date="2020" name="Fungal Divers.">
        <title>Resolving the Mortierellaceae phylogeny through synthesis of multi-gene phylogenetics and phylogenomics.</title>
        <authorList>
            <person name="Vandepol N."/>
            <person name="Liber J."/>
            <person name="Desiro A."/>
            <person name="Na H."/>
            <person name="Kennedy M."/>
            <person name="Barry K."/>
            <person name="Grigoriev I.V."/>
            <person name="Miller A.N."/>
            <person name="O'Donnell K."/>
            <person name="Stajich J.E."/>
            <person name="Bonito G."/>
        </authorList>
    </citation>
    <scope>NUCLEOTIDE SEQUENCE</scope>
    <source>
        <strain evidence="2">NRRL 6426</strain>
    </source>
</reference>
<dbReference type="InterPro" id="IPR006597">
    <property type="entry name" value="Sel1-like"/>
</dbReference>
<comment type="similarity">
    <text evidence="1">Belongs to the sel-1 family.</text>
</comment>
<evidence type="ECO:0000313" key="3">
    <source>
        <dbReference type="Proteomes" id="UP000748756"/>
    </source>
</evidence>
<organism evidence="2 3">
    <name type="scientific">Linnemannia schmuckeri</name>
    <dbReference type="NCBI Taxonomy" id="64567"/>
    <lineage>
        <taxon>Eukaryota</taxon>
        <taxon>Fungi</taxon>
        <taxon>Fungi incertae sedis</taxon>
        <taxon>Mucoromycota</taxon>
        <taxon>Mortierellomycotina</taxon>
        <taxon>Mortierellomycetes</taxon>
        <taxon>Mortierellales</taxon>
        <taxon>Mortierellaceae</taxon>
        <taxon>Linnemannia</taxon>
    </lineage>
</organism>
<dbReference type="OrthoDB" id="272077at2759"/>
<dbReference type="EMBL" id="JAAAUQ010000411">
    <property type="protein sequence ID" value="KAF9150500.1"/>
    <property type="molecule type" value="Genomic_DNA"/>
</dbReference>
<accession>A0A9P5S1J7</accession>
<dbReference type="Gene3D" id="1.25.40.10">
    <property type="entry name" value="Tetratricopeptide repeat domain"/>
    <property type="match status" value="2"/>
</dbReference>
<dbReference type="PANTHER" id="PTHR11102:SF160">
    <property type="entry name" value="ERAD-ASSOCIATED E3 UBIQUITIN-PROTEIN LIGASE COMPONENT HRD3"/>
    <property type="match status" value="1"/>
</dbReference>
<dbReference type="InterPro" id="IPR011990">
    <property type="entry name" value="TPR-like_helical_dom_sf"/>
</dbReference>